<comment type="caution">
    <text evidence="2">The sequence shown here is derived from an EMBL/GenBank/DDBJ whole genome shotgun (WGS) entry which is preliminary data.</text>
</comment>
<dbReference type="SUPFAM" id="SSF55729">
    <property type="entry name" value="Acyl-CoA N-acyltransferases (Nat)"/>
    <property type="match status" value="1"/>
</dbReference>
<dbReference type="CDD" id="cd04301">
    <property type="entry name" value="NAT_SF"/>
    <property type="match status" value="1"/>
</dbReference>
<proteinExistence type="predicted"/>
<evidence type="ECO:0000313" key="3">
    <source>
        <dbReference type="Proteomes" id="UP000176186"/>
    </source>
</evidence>
<feature type="domain" description="N-acetyltransferase" evidence="1">
    <location>
        <begin position="1"/>
        <end position="135"/>
    </location>
</feature>
<dbReference type="Gene3D" id="3.40.630.30">
    <property type="match status" value="1"/>
</dbReference>
<dbReference type="EMBL" id="MFKE01000002">
    <property type="protein sequence ID" value="OGG36029.1"/>
    <property type="molecule type" value="Genomic_DNA"/>
</dbReference>
<evidence type="ECO:0000313" key="2">
    <source>
        <dbReference type="EMBL" id="OGG36029.1"/>
    </source>
</evidence>
<organism evidence="2 3">
    <name type="scientific">Candidatus Gottesmanbacteria bacterium RIFOXYB1_FULL_47_11</name>
    <dbReference type="NCBI Taxonomy" id="1798401"/>
    <lineage>
        <taxon>Bacteria</taxon>
        <taxon>Candidatus Gottesmaniibacteriota</taxon>
    </lineage>
</organism>
<protein>
    <recommendedName>
        <fullName evidence="1">N-acetyltransferase domain-containing protein</fullName>
    </recommendedName>
</protein>
<gene>
    <name evidence="2" type="ORF">A2363_00820</name>
</gene>
<accession>A0A1F6BGG8</accession>
<dbReference type="AlphaFoldDB" id="A0A1F6BGG8"/>
<dbReference type="Proteomes" id="UP000176186">
    <property type="component" value="Unassembled WGS sequence"/>
</dbReference>
<dbReference type="PROSITE" id="PS51186">
    <property type="entry name" value="GNAT"/>
    <property type="match status" value="1"/>
</dbReference>
<dbReference type="InterPro" id="IPR016181">
    <property type="entry name" value="Acyl_CoA_acyltransferase"/>
</dbReference>
<reference evidence="2 3" key="1">
    <citation type="journal article" date="2016" name="Nat. Commun.">
        <title>Thousands of microbial genomes shed light on interconnected biogeochemical processes in an aquifer system.</title>
        <authorList>
            <person name="Anantharaman K."/>
            <person name="Brown C.T."/>
            <person name="Hug L.A."/>
            <person name="Sharon I."/>
            <person name="Castelle C.J."/>
            <person name="Probst A.J."/>
            <person name="Thomas B.C."/>
            <person name="Singh A."/>
            <person name="Wilkins M.J."/>
            <person name="Karaoz U."/>
            <person name="Brodie E.L."/>
            <person name="Williams K.H."/>
            <person name="Hubbard S.S."/>
            <person name="Banfield J.F."/>
        </authorList>
    </citation>
    <scope>NUCLEOTIDE SEQUENCE [LARGE SCALE GENOMIC DNA]</scope>
</reference>
<dbReference type="InterPro" id="IPR000182">
    <property type="entry name" value="GNAT_dom"/>
</dbReference>
<evidence type="ECO:0000259" key="1">
    <source>
        <dbReference type="PROSITE" id="PS51186"/>
    </source>
</evidence>
<sequence>MRDKIPTDDGWITDIATRLWGSVQIISKEHTYNIVELPNCIGELNGKPVGFVSYTQGGGSREIVALYCAIENHGIGTALIERVKETAKTDGCTSVWVMTTNDNTQALRFYQKRGFVIKAVRTNVMEEQRKVKPTIPLLGNDKIPIRDEIELEIRL</sequence>
<dbReference type="STRING" id="1798401.A2363_00820"/>
<dbReference type="Pfam" id="PF00583">
    <property type="entry name" value="Acetyltransf_1"/>
    <property type="match status" value="1"/>
</dbReference>
<dbReference type="GO" id="GO:0016747">
    <property type="term" value="F:acyltransferase activity, transferring groups other than amino-acyl groups"/>
    <property type="evidence" value="ECO:0007669"/>
    <property type="project" value="InterPro"/>
</dbReference>
<name>A0A1F6BGG8_9BACT</name>